<evidence type="ECO:0000313" key="3">
    <source>
        <dbReference type="Proteomes" id="UP000799757"/>
    </source>
</evidence>
<proteinExistence type="predicted"/>
<keyword evidence="3" id="KW-1185">Reference proteome</keyword>
<feature type="transmembrane region" description="Helical" evidence="1">
    <location>
        <begin position="71"/>
        <end position="92"/>
    </location>
</feature>
<organism evidence="2 3">
    <name type="scientific">Melanomma pulvis-pyrius CBS 109.77</name>
    <dbReference type="NCBI Taxonomy" id="1314802"/>
    <lineage>
        <taxon>Eukaryota</taxon>
        <taxon>Fungi</taxon>
        <taxon>Dikarya</taxon>
        <taxon>Ascomycota</taxon>
        <taxon>Pezizomycotina</taxon>
        <taxon>Dothideomycetes</taxon>
        <taxon>Pleosporomycetidae</taxon>
        <taxon>Pleosporales</taxon>
        <taxon>Melanommataceae</taxon>
        <taxon>Melanomma</taxon>
    </lineage>
</organism>
<gene>
    <name evidence="2" type="ORF">K505DRAFT_330423</name>
</gene>
<name>A0A6A6WQI2_9PLEO</name>
<dbReference type="OrthoDB" id="2819018at2759"/>
<keyword evidence="1" id="KW-0812">Transmembrane</keyword>
<keyword evidence="1" id="KW-1133">Transmembrane helix</keyword>
<protein>
    <submittedName>
        <fullName evidence="2">Uncharacterized protein</fullName>
    </submittedName>
</protein>
<dbReference type="AlphaFoldDB" id="A0A6A6WQI2"/>
<dbReference type="EMBL" id="MU002484">
    <property type="protein sequence ID" value="KAF2786350.1"/>
    <property type="molecule type" value="Genomic_DNA"/>
</dbReference>
<keyword evidence="1" id="KW-0472">Membrane</keyword>
<evidence type="ECO:0000313" key="2">
    <source>
        <dbReference type="EMBL" id="KAF2786350.1"/>
    </source>
</evidence>
<dbReference type="Proteomes" id="UP000799757">
    <property type="component" value="Unassembled WGS sequence"/>
</dbReference>
<sequence length="101" mass="10830">STGLALGLSSLYFIHRRHLPPKPTLSSASPRHNLNLALFLIHLYFLPSLSGGLYPGALFTDPEFGEGRPQIPGFVGLLAVSWVGWWVAGMGLETGSGAKLE</sequence>
<feature type="transmembrane region" description="Helical" evidence="1">
    <location>
        <begin position="36"/>
        <end position="59"/>
    </location>
</feature>
<feature type="non-terminal residue" evidence="2">
    <location>
        <position position="1"/>
    </location>
</feature>
<reference evidence="2" key="1">
    <citation type="journal article" date="2020" name="Stud. Mycol.">
        <title>101 Dothideomycetes genomes: a test case for predicting lifestyles and emergence of pathogens.</title>
        <authorList>
            <person name="Haridas S."/>
            <person name="Albert R."/>
            <person name="Binder M."/>
            <person name="Bloem J."/>
            <person name="Labutti K."/>
            <person name="Salamov A."/>
            <person name="Andreopoulos B."/>
            <person name="Baker S."/>
            <person name="Barry K."/>
            <person name="Bills G."/>
            <person name="Bluhm B."/>
            <person name="Cannon C."/>
            <person name="Castanera R."/>
            <person name="Culley D."/>
            <person name="Daum C."/>
            <person name="Ezra D."/>
            <person name="Gonzalez J."/>
            <person name="Henrissat B."/>
            <person name="Kuo A."/>
            <person name="Liang C."/>
            <person name="Lipzen A."/>
            <person name="Lutzoni F."/>
            <person name="Magnuson J."/>
            <person name="Mondo S."/>
            <person name="Nolan M."/>
            <person name="Ohm R."/>
            <person name="Pangilinan J."/>
            <person name="Park H.-J."/>
            <person name="Ramirez L."/>
            <person name="Alfaro M."/>
            <person name="Sun H."/>
            <person name="Tritt A."/>
            <person name="Yoshinaga Y."/>
            <person name="Zwiers L.-H."/>
            <person name="Turgeon B."/>
            <person name="Goodwin S."/>
            <person name="Spatafora J."/>
            <person name="Crous P."/>
            <person name="Grigoriev I."/>
        </authorList>
    </citation>
    <scope>NUCLEOTIDE SEQUENCE</scope>
    <source>
        <strain evidence="2">CBS 109.77</strain>
    </source>
</reference>
<accession>A0A6A6WQI2</accession>
<evidence type="ECO:0000256" key="1">
    <source>
        <dbReference type="SAM" id="Phobius"/>
    </source>
</evidence>